<feature type="transmembrane region" description="Helical" evidence="5">
    <location>
        <begin position="937"/>
        <end position="960"/>
    </location>
</feature>
<keyword evidence="4 5" id="KW-0472">Membrane</keyword>
<evidence type="ECO:0000256" key="1">
    <source>
        <dbReference type="ARBA" id="ARBA00004141"/>
    </source>
</evidence>
<name>A0A813GN74_POLGL</name>
<evidence type="ECO:0000256" key="3">
    <source>
        <dbReference type="ARBA" id="ARBA00022989"/>
    </source>
</evidence>
<sequence length="992" mass="106911">MQRMYRRRAKTVDLSVGYVSRIALSAGAGCACPADHYHGCGAAEIAQGKGNIIKPAFCSQVRHFGSSAPFILKSEPRFAQSLPGPRFALAMCWRTTMSAVLVAMLIMGSWREAAAAFSDAEWTKTIDVAGTQRVLSQKMSKHFLLVATGINITANRADMASSVSLFDAGLTNLINGNNDLDILAAPSSLIQTGLQKVLDLWTPFKAVLENNVDSIRDSTGQVDITILEAMAPGNVALLTHSNIVVGLLVDAAKAAGSVARGLVVDIAGRQRMLIQRICKQSLLVGLGFDVTTNLANLKSTTSLFGSSHRGILTGAKWAGVPELTSMCTIQSMCQVSYRWRTLKPFVDEILGADSNTESQAIASQSAETIIEMSVPLFSSQDDAVKLIVDDDGSCNPLGGISGSEWTFLLKSAGEQRFLSQQVSQLFMQVANGVDVQKSKISLSITLATTSALLKSLIEGSVVNQIPPPPTQAIADEMILVREAWLELDEELQAAVDSRKTDSLSVATIAHQSRTTLNAMDSATRLYQAAALGSLPTLASHVINKAARQRMLFQKISKEASLILYGQAARRNWFHLNASMDLFTSTHWVLLLGKLNDSDSPAINRTTDLCVIQQMKVVIDLYGELEQAAHQTASGSLVALAALNRLNSVASSTMNTAVGFYASGLASCEAHTISFAEWTGVIREIGHLRMLSQKASNEFLLVAFANYTRNTTSSYSNDLKATITEISLSLKKLMFGAGVHNIPAAPTQGMVDYVFTLDGMSSSFIEALEADDVSAVVSKSETMLEGTERVMTMHLEAAGKSDPTVPGHRMDIASRQLLLAQTMVKEALLLRLGFHRSRGERLDLAIASFVASQHILHYGGEGLQEVIRQRHDLFYQSYLVDGAWKEFLPQVQDVAEALSNDTAAMHATLLALVEVLDIAVVLYGVLDPYVPPEAPPPFPWLAIPVVIFVLAVVCSCALLAVWQSYSGRSIPCAAMIGRCCRSSGAKGLEETSI</sequence>
<dbReference type="InterPro" id="IPR029095">
    <property type="entry name" value="NarX-like_N"/>
</dbReference>
<organism evidence="7 8">
    <name type="scientific">Polarella glacialis</name>
    <name type="common">Dinoflagellate</name>
    <dbReference type="NCBI Taxonomy" id="89957"/>
    <lineage>
        <taxon>Eukaryota</taxon>
        <taxon>Sar</taxon>
        <taxon>Alveolata</taxon>
        <taxon>Dinophyceae</taxon>
        <taxon>Suessiales</taxon>
        <taxon>Suessiaceae</taxon>
        <taxon>Polarella</taxon>
    </lineage>
</organism>
<comment type="subcellular location">
    <subcellularLocation>
        <location evidence="1">Membrane</location>
        <topology evidence="1">Multi-pass membrane protein</topology>
    </subcellularLocation>
</comment>
<evidence type="ECO:0000259" key="6">
    <source>
        <dbReference type="Pfam" id="PF13675"/>
    </source>
</evidence>
<evidence type="ECO:0000256" key="4">
    <source>
        <dbReference type="ARBA" id="ARBA00023136"/>
    </source>
</evidence>
<feature type="domain" description="NarX-like N-terminal" evidence="6">
    <location>
        <begin position="411"/>
        <end position="501"/>
    </location>
</feature>
<protein>
    <recommendedName>
        <fullName evidence="6">NarX-like N-terminal domain-containing protein</fullName>
    </recommendedName>
</protein>
<dbReference type="PROSITE" id="PS51257">
    <property type="entry name" value="PROKAR_LIPOPROTEIN"/>
    <property type="match status" value="1"/>
</dbReference>
<accession>A0A813GN74</accession>
<comment type="caution">
    <text evidence="7">The sequence shown here is derived from an EMBL/GenBank/DDBJ whole genome shotgun (WGS) entry which is preliminary data.</text>
</comment>
<evidence type="ECO:0000256" key="2">
    <source>
        <dbReference type="ARBA" id="ARBA00022692"/>
    </source>
</evidence>
<gene>
    <name evidence="7" type="ORF">PGLA2088_LOCUS687</name>
</gene>
<feature type="domain" description="NarX-like N-terminal" evidence="6">
    <location>
        <begin position="263"/>
        <end position="359"/>
    </location>
</feature>
<dbReference type="Pfam" id="PF13675">
    <property type="entry name" value="PilJ"/>
    <property type="match status" value="3"/>
</dbReference>
<dbReference type="Proteomes" id="UP000626109">
    <property type="component" value="Unassembled WGS sequence"/>
</dbReference>
<dbReference type="GO" id="GO:0016020">
    <property type="term" value="C:membrane"/>
    <property type="evidence" value="ECO:0007669"/>
    <property type="project" value="UniProtKB-SubCell"/>
</dbReference>
<evidence type="ECO:0000313" key="8">
    <source>
        <dbReference type="Proteomes" id="UP000626109"/>
    </source>
</evidence>
<dbReference type="AlphaFoldDB" id="A0A813GN74"/>
<feature type="domain" description="NarX-like N-terminal" evidence="6">
    <location>
        <begin position="124"/>
        <end position="208"/>
    </location>
</feature>
<evidence type="ECO:0000256" key="5">
    <source>
        <dbReference type="SAM" id="Phobius"/>
    </source>
</evidence>
<keyword evidence="3 5" id="KW-1133">Transmembrane helix</keyword>
<dbReference type="EMBL" id="CAJNNW010000491">
    <property type="protein sequence ID" value="CAE8628090.1"/>
    <property type="molecule type" value="Genomic_DNA"/>
</dbReference>
<evidence type="ECO:0000313" key="7">
    <source>
        <dbReference type="EMBL" id="CAE8628090.1"/>
    </source>
</evidence>
<keyword evidence="2 5" id="KW-0812">Transmembrane</keyword>
<reference evidence="7" key="1">
    <citation type="submission" date="2021-02" db="EMBL/GenBank/DDBJ databases">
        <authorList>
            <person name="Dougan E. K."/>
            <person name="Rhodes N."/>
            <person name="Thang M."/>
            <person name="Chan C."/>
        </authorList>
    </citation>
    <scope>NUCLEOTIDE SEQUENCE</scope>
</reference>
<proteinExistence type="predicted"/>